<sequence length="211" mass="24442">MRLALLRQSARRDVYDFKPIILDEETFKTQFLQSYLLLLSIVQMRKIMKVPSTPALFRHMHKTIYRSVVTLQVIAMLSKPPEFYLNLAASSHMQKELISTSFILVNDLNDLEEDLKSLQDFDPEVDIHENGAHKYLDRIGFILYSIQDVIEKYEETAATASYLTGPEVKVYELPGVMDTMKRIRAIITPFKNVGLDVVILDEITNDWPMQE</sequence>
<evidence type="ECO:0000313" key="2">
    <source>
        <dbReference type="Proteomes" id="UP001150266"/>
    </source>
</evidence>
<evidence type="ECO:0008006" key="3">
    <source>
        <dbReference type="Google" id="ProtNLM"/>
    </source>
</evidence>
<dbReference type="AlphaFoldDB" id="A0A9W9AG14"/>
<dbReference type="Proteomes" id="UP001150266">
    <property type="component" value="Unassembled WGS sequence"/>
</dbReference>
<proteinExistence type="predicted"/>
<dbReference type="EMBL" id="JAOTPV010000006">
    <property type="protein sequence ID" value="KAJ4481192.1"/>
    <property type="molecule type" value="Genomic_DNA"/>
</dbReference>
<gene>
    <name evidence="1" type="ORF">J3R30DRAFT_3700796</name>
</gene>
<name>A0A9W9AG14_9AGAR</name>
<organism evidence="1 2">
    <name type="scientific">Lentinula aciculospora</name>
    <dbReference type="NCBI Taxonomy" id="153920"/>
    <lineage>
        <taxon>Eukaryota</taxon>
        <taxon>Fungi</taxon>
        <taxon>Dikarya</taxon>
        <taxon>Basidiomycota</taxon>
        <taxon>Agaricomycotina</taxon>
        <taxon>Agaricomycetes</taxon>
        <taxon>Agaricomycetidae</taxon>
        <taxon>Agaricales</taxon>
        <taxon>Marasmiineae</taxon>
        <taxon>Omphalotaceae</taxon>
        <taxon>Lentinula</taxon>
    </lineage>
</organism>
<comment type="caution">
    <text evidence="1">The sequence shown here is derived from an EMBL/GenBank/DDBJ whole genome shotgun (WGS) entry which is preliminary data.</text>
</comment>
<protein>
    <recommendedName>
        <fullName evidence="3">Terpenoid synthase</fullName>
    </recommendedName>
</protein>
<accession>A0A9W9AG14</accession>
<dbReference type="OrthoDB" id="2999415at2759"/>
<reference evidence="1" key="1">
    <citation type="submission" date="2022-08" db="EMBL/GenBank/DDBJ databases">
        <title>A Global Phylogenomic Analysis of the Shiitake Genus Lentinula.</title>
        <authorList>
            <consortium name="DOE Joint Genome Institute"/>
            <person name="Sierra-Patev S."/>
            <person name="Min B."/>
            <person name="Naranjo-Ortiz M."/>
            <person name="Looney B."/>
            <person name="Konkel Z."/>
            <person name="Slot J.C."/>
            <person name="Sakamoto Y."/>
            <person name="Steenwyk J.L."/>
            <person name="Rokas A."/>
            <person name="Carro J."/>
            <person name="Camarero S."/>
            <person name="Ferreira P."/>
            <person name="Molpeceres G."/>
            <person name="Ruiz-Duenas F.J."/>
            <person name="Serrano A."/>
            <person name="Henrissat B."/>
            <person name="Drula E."/>
            <person name="Hughes K.W."/>
            <person name="Mata J.L."/>
            <person name="Ishikawa N.K."/>
            <person name="Vargas-Isla R."/>
            <person name="Ushijima S."/>
            <person name="Smith C.A."/>
            <person name="Ahrendt S."/>
            <person name="Andreopoulos W."/>
            <person name="He G."/>
            <person name="Labutti K."/>
            <person name="Lipzen A."/>
            <person name="Ng V."/>
            <person name="Riley R."/>
            <person name="Sandor L."/>
            <person name="Barry K."/>
            <person name="Martinez A.T."/>
            <person name="Xiao Y."/>
            <person name="Gibbons J.G."/>
            <person name="Terashima K."/>
            <person name="Grigoriev I.V."/>
            <person name="Hibbett D.S."/>
        </authorList>
    </citation>
    <scope>NUCLEOTIDE SEQUENCE</scope>
    <source>
        <strain evidence="1">JLM2183</strain>
    </source>
</reference>
<keyword evidence="2" id="KW-1185">Reference proteome</keyword>
<evidence type="ECO:0000313" key="1">
    <source>
        <dbReference type="EMBL" id="KAJ4481192.1"/>
    </source>
</evidence>